<dbReference type="AlphaFoldDB" id="A0A1G9A283"/>
<evidence type="ECO:0000313" key="1">
    <source>
        <dbReference type="EMBL" id="SDK20954.1"/>
    </source>
</evidence>
<dbReference type="Proteomes" id="UP000198694">
    <property type="component" value="Unassembled WGS sequence"/>
</dbReference>
<name>A0A1G9A283_9BACI</name>
<proteinExistence type="predicted"/>
<evidence type="ECO:0000313" key="2">
    <source>
        <dbReference type="Proteomes" id="UP000198694"/>
    </source>
</evidence>
<gene>
    <name evidence="1" type="ORF">SAMN05216243_2340</name>
</gene>
<accession>A0A1G9A283</accession>
<dbReference type="EMBL" id="FNFL01000003">
    <property type="protein sequence ID" value="SDK20954.1"/>
    <property type="molecule type" value="Genomic_DNA"/>
</dbReference>
<organism evidence="1 2">
    <name type="scientific">Sediminibacillus albus</name>
    <dbReference type="NCBI Taxonomy" id="407036"/>
    <lineage>
        <taxon>Bacteria</taxon>
        <taxon>Bacillati</taxon>
        <taxon>Bacillota</taxon>
        <taxon>Bacilli</taxon>
        <taxon>Bacillales</taxon>
        <taxon>Bacillaceae</taxon>
        <taxon>Sediminibacillus</taxon>
    </lineage>
</organism>
<protein>
    <submittedName>
        <fullName evidence="1">Uncharacterized protein</fullName>
    </submittedName>
</protein>
<keyword evidence="2" id="KW-1185">Reference proteome</keyword>
<reference evidence="1 2" key="1">
    <citation type="submission" date="2016-10" db="EMBL/GenBank/DDBJ databases">
        <authorList>
            <person name="de Groot N.N."/>
        </authorList>
    </citation>
    <scope>NUCLEOTIDE SEQUENCE [LARGE SCALE GENOMIC DNA]</scope>
    <source>
        <strain evidence="1 2">CGMCC 1.6502</strain>
    </source>
</reference>
<sequence>MKMGGFFVIIDITEEIIRSEEELVVLATK</sequence>